<evidence type="ECO:0000256" key="10">
    <source>
        <dbReference type="SAM" id="MobiDB-lite"/>
    </source>
</evidence>
<evidence type="ECO:0000313" key="13">
    <source>
        <dbReference type="EMBL" id="KAK1282633.1"/>
    </source>
</evidence>
<keyword evidence="4 8" id="KW-0103">Bromodomain</keyword>
<dbReference type="GO" id="GO:0005669">
    <property type="term" value="C:transcription factor TFIID complex"/>
    <property type="evidence" value="ECO:0007669"/>
    <property type="project" value="InterPro"/>
</dbReference>
<dbReference type="SMART" id="SM00297">
    <property type="entry name" value="BROMO"/>
    <property type="match status" value="1"/>
</dbReference>
<dbReference type="InterPro" id="IPR018359">
    <property type="entry name" value="Bromodomain_CS"/>
</dbReference>
<gene>
    <name evidence="13" type="primary">TAF1</name>
    <name evidence="13" type="ORF">QJS10_CPB22g01151</name>
</gene>
<feature type="compositionally biased region" description="Acidic residues" evidence="10">
    <location>
        <begin position="172"/>
        <end position="183"/>
    </location>
</feature>
<dbReference type="InterPro" id="IPR009067">
    <property type="entry name" value="TAF_II_230-bd"/>
</dbReference>
<feature type="domain" description="Bromo" evidence="11">
    <location>
        <begin position="1722"/>
        <end position="1792"/>
    </location>
</feature>
<dbReference type="PROSITE" id="PS00633">
    <property type="entry name" value="BROMODOMAIN_1"/>
    <property type="match status" value="1"/>
</dbReference>
<evidence type="ECO:0000256" key="5">
    <source>
        <dbReference type="ARBA" id="ARBA00023163"/>
    </source>
</evidence>
<dbReference type="SUPFAM" id="SSF47370">
    <property type="entry name" value="Bromodomain"/>
    <property type="match status" value="1"/>
</dbReference>
<comment type="caution">
    <text evidence="13">The sequence shown here is derived from an EMBL/GenBank/DDBJ whole genome shotgun (WGS) entry which is preliminary data.</text>
</comment>
<dbReference type="PROSITE" id="PS50053">
    <property type="entry name" value="UBIQUITIN_2"/>
    <property type="match status" value="1"/>
</dbReference>
<dbReference type="InterPro" id="IPR029071">
    <property type="entry name" value="Ubiquitin-like_domsf"/>
</dbReference>
<dbReference type="Proteomes" id="UP001180020">
    <property type="component" value="Unassembled WGS sequence"/>
</dbReference>
<dbReference type="SUPFAM" id="SSF54236">
    <property type="entry name" value="Ubiquitin-like"/>
    <property type="match status" value="1"/>
</dbReference>
<evidence type="ECO:0000256" key="8">
    <source>
        <dbReference type="PROSITE-ProRule" id="PRU00035"/>
    </source>
</evidence>
<organism evidence="13 14">
    <name type="scientific">Acorus calamus</name>
    <name type="common">Sweet flag</name>
    <dbReference type="NCBI Taxonomy" id="4465"/>
    <lineage>
        <taxon>Eukaryota</taxon>
        <taxon>Viridiplantae</taxon>
        <taxon>Streptophyta</taxon>
        <taxon>Embryophyta</taxon>
        <taxon>Tracheophyta</taxon>
        <taxon>Spermatophyta</taxon>
        <taxon>Magnoliopsida</taxon>
        <taxon>Liliopsida</taxon>
        <taxon>Acoraceae</taxon>
        <taxon>Acorus</taxon>
    </lineage>
</organism>
<dbReference type="Pfam" id="PF00439">
    <property type="entry name" value="Bromodomain"/>
    <property type="match status" value="1"/>
</dbReference>
<evidence type="ECO:0000259" key="12">
    <source>
        <dbReference type="PROSITE" id="PS50053"/>
    </source>
</evidence>
<dbReference type="GO" id="GO:0051123">
    <property type="term" value="P:RNA polymerase II preinitiation complex assembly"/>
    <property type="evidence" value="ECO:0007669"/>
    <property type="project" value="TreeGrafter"/>
</dbReference>
<comment type="similarity">
    <text evidence="2">Belongs to the TAF1 family.</text>
</comment>
<proteinExistence type="inferred from homology"/>
<dbReference type="Pfam" id="PF12157">
    <property type="entry name" value="DUF3591"/>
    <property type="match status" value="1"/>
</dbReference>
<evidence type="ECO:0000256" key="9">
    <source>
        <dbReference type="SAM" id="Coils"/>
    </source>
</evidence>
<dbReference type="Pfam" id="PF09247">
    <property type="entry name" value="TBP-binding"/>
    <property type="match status" value="1"/>
</dbReference>
<dbReference type="InterPro" id="IPR022591">
    <property type="entry name" value="TAF1_HAT_dom"/>
</dbReference>
<feature type="region of interest" description="Disordered" evidence="10">
    <location>
        <begin position="1202"/>
        <end position="1225"/>
    </location>
</feature>
<keyword evidence="3" id="KW-0805">Transcription regulation</keyword>
<dbReference type="InterPro" id="IPR001487">
    <property type="entry name" value="Bromodomain"/>
</dbReference>
<dbReference type="Gene3D" id="1.20.920.10">
    <property type="entry name" value="Bromodomain-like"/>
    <property type="match status" value="1"/>
</dbReference>
<dbReference type="PANTHER" id="PTHR13900:SF0">
    <property type="entry name" value="TRANSCRIPTION INITIATION FACTOR TFIID SUBUNIT 1"/>
    <property type="match status" value="1"/>
</dbReference>
<dbReference type="GO" id="GO:0016251">
    <property type="term" value="F:RNA polymerase II general transcription initiation factor activity"/>
    <property type="evidence" value="ECO:0007669"/>
    <property type="project" value="InterPro"/>
</dbReference>
<dbReference type="InterPro" id="IPR036427">
    <property type="entry name" value="Bromodomain-like_sf"/>
</dbReference>
<dbReference type="SUPFAM" id="SSF47055">
    <property type="entry name" value="TAF(II)230 TBP-binding fragment"/>
    <property type="match status" value="1"/>
</dbReference>
<feature type="domain" description="Ubiquitin-like" evidence="12">
    <location>
        <begin position="629"/>
        <end position="699"/>
    </location>
</feature>
<dbReference type="Gene3D" id="3.10.20.90">
    <property type="entry name" value="Phosphatidylinositol 3-kinase Catalytic Subunit, Chain A, domain 1"/>
    <property type="match status" value="1"/>
</dbReference>
<dbReference type="InterPro" id="IPR036741">
    <property type="entry name" value="TAFII-230_TBP-bd_sf"/>
</dbReference>
<evidence type="ECO:0000259" key="11">
    <source>
        <dbReference type="PROSITE" id="PS50014"/>
    </source>
</evidence>
<dbReference type="Pfam" id="PF00240">
    <property type="entry name" value="ubiquitin"/>
    <property type="match status" value="1"/>
</dbReference>
<keyword evidence="9" id="KW-0175">Coiled coil</keyword>
<dbReference type="PROSITE" id="PS50014">
    <property type="entry name" value="BROMODOMAIN_2"/>
    <property type="match status" value="1"/>
</dbReference>
<evidence type="ECO:0000256" key="7">
    <source>
        <dbReference type="ARBA" id="ARBA00040102"/>
    </source>
</evidence>
<keyword evidence="5" id="KW-0804">Transcription</keyword>
<dbReference type="GO" id="GO:0017025">
    <property type="term" value="F:TBP-class protein binding"/>
    <property type="evidence" value="ECO:0007669"/>
    <property type="project" value="InterPro"/>
</dbReference>
<dbReference type="GO" id="GO:0004402">
    <property type="term" value="F:histone acetyltransferase activity"/>
    <property type="evidence" value="ECO:0007669"/>
    <property type="project" value="InterPro"/>
</dbReference>
<reference evidence="13" key="2">
    <citation type="submission" date="2023-06" db="EMBL/GenBank/DDBJ databases">
        <authorList>
            <person name="Ma L."/>
            <person name="Liu K.-W."/>
            <person name="Li Z."/>
            <person name="Hsiao Y.-Y."/>
            <person name="Qi Y."/>
            <person name="Fu T."/>
            <person name="Tang G."/>
            <person name="Zhang D."/>
            <person name="Sun W.-H."/>
            <person name="Liu D.-K."/>
            <person name="Li Y."/>
            <person name="Chen G.-Z."/>
            <person name="Liu X.-D."/>
            <person name="Liao X.-Y."/>
            <person name="Jiang Y.-T."/>
            <person name="Yu X."/>
            <person name="Hao Y."/>
            <person name="Huang J."/>
            <person name="Zhao X.-W."/>
            <person name="Ke S."/>
            <person name="Chen Y.-Y."/>
            <person name="Wu W.-L."/>
            <person name="Hsu J.-L."/>
            <person name="Lin Y.-F."/>
            <person name="Huang M.-D."/>
            <person name="Li C.-Y."/>
            <person name="Huang L."/>
            <person name="Wang Z.-W."/>
            <person name="Zhao X."/>
            <person name="Zhong W.-Y."/>
            <person name="Peng D.-H."/>
            <person name="Ahmad S."/>
            <person name="Lan S."/>
            <person name="Zhang J.-S."/>
            <person name="Tsai W.-C."/>
            <person name="Van De Peer Y."/>
            <person name="Liu Z.-J."/>
        </authorList>
    </citation>
    <scope>NUCLEOTIDE SEQUENCE</scope>
    <source>
        <strain evidence="13">CP</strain>
        <tissue evidence="13">Leaves</tissue>
    </source>
</reference>
<dbReference type="InterPro" id="IPR040240">
    <property type="entry name" value="TAF1"/>
</dbReference>
<name>A0AAV9C333_ACOCL</name>
<keyword evidence="6" id="KW-0539">Nucleus</keyword>
<protein>
    <recommendedName>
        <fullName evidence="7">Transcription initiation factor TFIID subunit 1</fullName>
    </recommendedName>
</protein>
<sequence>MFGNVDDSGDLDADYLDEDAKEHLSALADKLGSSLTDIDLKPTTLADASEQDYAEKADDAVDYEDIDEQYEGPEIQATTEEDYLLPRKEYFSAEISLVSLDKRASVFDEENYDEDEDSPKEHMSVENISEPQTSLPEGKQLDLVSDQEKFFDDNLPSAELSEAADVYHLEDFSEEESEDLDEPSESKDETSLPVLYIEDGMAVLRFSEIFGIHEPVKKQERRDHHRCSIHNKDKARTIDVTESIEVDEEMLLKSSFHVPHITGHICLSQYDIGKVKDISMEPPLVHPEEGRKDSCLSARPMKECMSMDDLPVAQILTSCPEFYPLDYQDWEDSIVWGNSPRVVHESSESSVISGVEADVSTNVEIDVGGVVLQDKEPEFQTGADEKEHNLYLQSYPVSVEAFGSREESEFADLRSLGRCYNPQVLRLDTRMEMQDSHSMEVRKDDGTGLCGSETLQRLTEISSQNKDLLDGSWVDHILWEPNATVPKPKLILDLQDDRMLFEIVDSKDSKQILSRARAMIITRTLKSCPRDSFDLPGHVSPPIGKFDISNDKYYPNRKTSQQLKSHAKKRAVHGIKIVHSAPALKLHTMKPKLSNKEIANFHRPKALWYPHDNETAGKEQGNLCTQGSMNIVVLSIGGKGIKLQVNAEEPVFSVKEKASKKLDYKPSESVKIFYSGKELEDDKSLFIQNVRPNSVLHLVRTKIHMWPRAQKLPGENKSLRPPAAFKKKSELSVKMGHVFLMEYCEERPLLLSNIGMAARIFTYYQKVTLGDQSASSLRNGHSILGNVLTLDPADKSPFLGDIRPGCSQMCLETNLYRAPIFPHKLPSTDYLLVRNAKGMLSLRRIDRIHAVGQQEPHMEVNSPGSKSLQTYLGNRLLAYIYREFHANEKPGYLPCVRATDVTSKFPSLAEPFIRKKLKHCADLQRGPHGQLYWRMRRNFHPPSEEELRRMVTPENVCCYESMQAGLYRLKHLGISRLTHPTNLSYAMDHLPNKAIMLAAASHIERELQITPWNLSSNFVACISQDRENIERLEITGVGDPSGRGLGFSYVRVSPKSSVSSAAAKKKVATARAGSTLTGTDADLRRISMDAARDILLQLGLKPEDIEKKGRWHRIALIRQLSSEQAASGVRVDMAALGKFARGQRMSFLQLQQQTREKCQEIWDRQVQSLSAADGDENESDTEANSDLDSFAGDLENLLDAEEGEDGVKGDHEPLMSDAESGRELKMRRQLSQAQVDEYREDIEAEAAEIRRLLYDDDNALRKKQKTKPTVKEVRLNTQLGLASHGAEIKKAKDIKHVARAMQPESSFPSKEIAVVKPVEGESFLAKSNFTPEKGKKEMGKKEIIHTGVMRKKSKVIGDVIKMKEKKHIDKPVREGFVCGACGLAGHMRTNKNCPKYGEELDAQVETSESRNVSKQPALVDATGQLPKTPTKKVSLMPATKFPIKETLEQAQSSIKPQAKILPLKLKPVPADNQSSDNQATRADSEIGTKSVPKFKKIIIPSKQISEDIQREVQKPSVVIRLPVEVDRDQPRKKIIIKQARSISNVEQVRHAVEDGNRKSKKIVELSSLDKHGKQGNVYFSEEQAKWTTMEERRLWEEEDKRNRERIIEESRRYYKEESVQEGKRKLFEMRSYEETLPWNSEEQQRASKKKKKKKKHDFKDEYLAEYKSTRSDRRIPDRAAKRRPVVDLGRYSAEYGVPTKRRRGGEVVLSNILEGIVDSLRDAHEVSYLFQKPVSKKEAPDYLDIIKNPMDLSSIREKVRRMEYKNREDFRHDVWQITYNAHAYNDGRNPSIPPLADQLLELCDFLLDENDTLLTDAEEGIQM</sequence>
<dbReference type="InterPro" id="IPR000626">
    <property type="entry name" value="Ubiquitin-like_dom"/>
</dbReference>
<dbReference type="FunFam" id="3.10.20.90:FF:000223">
    <property type="entry name" value="Transcription initiation factor TFIID subunit 1"/>
    <property type="match status" value="1"/>
</dbReference>
<evidence type="ECO:0000256" key="1">
    <source>
        <dbReference type="ARBA" id="ARBA00004123"/>
    </source>
</evidence>
<evidence type="ECO:0000256" key="6">
    <source>
        <dbReference type="ARBA" id="ARBA00023242"/>
    </source>
</evidence>
<feature type="region of interest" description="Disordered" evidence="10">
    <location>
        <begin position="107"/>
        <end position="138"/>
    </location>
</feature>
<feature type="compositionally biased region" description="Acidic residues" evidence="10">
    <location>
        <begin position="107"/>
        <end position="118"/>
    </location>
</feature>
<evidence type="ECO:0000256" key="4">
    <source>
        <dbReference type="ARBA" id="ARBA00023117"/>
    </source>
</evidence>
<evidence type="ECO:0000256" key="3">
    <source>
        <dbReference type="ARBA" id="ARBA00023015"/>
    </source>
</evidence>
<dbReference type="PRINTS" id="PR00503">
    <property type="entry name" value="BROMODOMAIN"/>
</dbReference>
<feature type="region of interest" description="Disordered" evidence="10">
    <location>
        <begin position="171"/>
        <end position="191"/>
    </location>
</feature>
<feature type="compositionally biased region" description="Basic and acidic residues" evidence="10">
    <location>
        <begin position="1205"/>
        <end position="1225"/>
    </location>
</feature>
<dbReference type="EMBL" id="JAUJYO010000022">
    <property type="protein sequence ID" value="KAK1282633.1"/>
    <property type="molecule type" value="Genomic_DNA"/>
</dbReference>
<feature type="coiled-coil region" evidence="9">
    <location>
        <begin position="1228"/>
        <end position="1255"/>
    </location>
</feature>
<dbReference type="SMART" id="SM00213">
    <property type="entry name" value="UBQ"/>
    <property type="match status" value="1"/>
</dbReference>
<keyword evidence="14" id="KW-1185">Reference proteome</keyword>
<evidence type="ECO:0000256" key="2">
    <source>
        <dbReference type="ARBA" id="ARBA00009064"/>
    </source>
</evidence>
<feature type="compositionally biased region" description="Polar residues" evidence="10">
    <location>
        <begin position="126"/>
        <end position="135"/>
    </location>
</feature>
<reference evidence="13" key="1">
    <citation type="journal article" date="2023" name="Nat. Commun.">
        <title>Diploid and tetraploid genomes of Acorus and the evolution of monocots.</title>
        <authorList>
            <person name="Ma L."/>
            <person name="Liu K.W."/>
            <person name="Li Z."/>
            <person name="Hsiao Y.Y."/>
            <person name="Qi Y."/>
            <person name="Fu T."/>
            <person name="Tang G.D."/>
            <person name="Zhang D."/>
            <person name="Sun W.H."/>
            <person name="Liu D.K."/>
            <person name="Li Y."/>
            <person name="Chen G.Z."/>
            <person name="Liu X.D."/>
            <person name="Liao X.Y."/>
            <person name="Jiang Y.T."/>
            <person name="Yu X."/>
            <person name="Hao Y."/>
            <person name="Huang J."/>
            <person name="Zhao X.W."/>
            <person name="Ke S."/>
            <person name="Chen Y.Y."/>
            <person name="Wu W.L."/>
            <person name="Hsu J.L."/>
            <person name="Lin Y.F."/>
            <person name="Huang M.D."/>
            <person name="Li C.Y."/>
            <person name="Huang L."/>
            <person name="Wang Z.W."/>
            <person name="Zhao X."/>
            <person name="Zhong W.Y."/>
            <person name="Peng D.H."/>
            <person name="Ahmad S."/>
            <person name="Lan S."/>
            <person name="Zhang J.S."/>
            <person name="Tsai W.C."/>
            <person name="Van de Peer Y."/>
            <person name="Liu Z.J."/>
        </authorList>
    </citation>
    <scope>NUCLEOTIDE SEQUENCE</scope>
    <source>
        <strain evidence="13">CP</strain>
    </source>
</reference>
<comment type="subcellular location">
    <subcellularLocation>
        <location evidence="1">Nucleus</location>
    </subcellularLocation>
</comment>
<dbReference type="PANTHER" id="PTHR13900">
    <property type="entry name" value="TRANSCRIPTION INITIATION FACTOR TFIID"/>
    <property type="match status" value="1"/>
</dbReference>
<feature type="region of interest" description="Disordered" evidence="10">
    <location>
        <begin position="1467"/>
        <end position="1487"/>
    </location>
</feature>
<accession>A0AAV9C333</accession>
<evidence type="ECO:0000313" key="14">
    <source>
        <dbReference type="Proteomes" id="UP001180020"/>
    </source>
</evidence>
<feature type="compositionally biased region" description="Polar residues" evidence="10">
    <location>
        <begin position="1471"/>
        <end position="1481"/>
    </location>
</feature>